<organism evidence="4 5">
    <name type="scientific">Dyadobacter arcticus</name>
    <dbReference type="NCBI Taxonomy" id="1078754"/>
    <lineage>
        <taxon>Bacteria</taxon>
        <taxon>Pseudomonadati</taxon>
        <taxon>Bacteroidota</taxon>
        <taxon>Cytophagia</taxon>
        <taxon>Cytophagales</taxon>
        <taxon>Spirosomataceae</taxon>
        <taxon>Dyadobacter</taxon>
    </lineage>
</organism>
<proteinExistence type="inferred from homology"/>
<protein>
    <submittedName>
        <fullName evidence="4">NADPH-quinone reductase</fullName>
    </submittedName>
</protein>
<evidence type="ECO:0000256" key="1">
    <source>
        <dbReference type="ARBA" id="ARBA00006252"/>
    </source>
</evidence>
<keyword evidence="2" id="KW-0560">Oxidoreductase</keyword>
<gene>
    <name evidence="4" type="ORF">FHS68_001807</name>
</gene>
<dbReference type="Pfam" id="PF02525">
    <property type="entry name" value="Flavodoxin_2"/>
    <property type="match status" value="1"/>
</dbReference>
<dbReference type="PANTHER" id="PTHR10204:SF34">
    <property type="entry name" value="NAD(P)H DEHYDROGENASE [QUINONE] 1 ISOFORM 1"/>
    <property type="match status" value="1"/>
</dbReference>
<dbReference type="Proteomes" id="UP001179181">
    <property type="component" value="Unassembled WGS sequence"/>
</dbReference>
<dbReference type="InterPro" id="IPR029039">
    <property type="entry name" value="Flavoprotein-like_sf"/>
</dbReference>
<dbReference type="InterPro" id="IPR003680">
    <property type="entry name" value="Flavodoxin_fold"/>
</dbReference>
<keyword evidence="5" id="KW-1185">Reference proteome</keyword>
<dbReference type="Gene3D" id="3.40.50.360">
    <property type="match status" value="1"/>
</dbReference>
<accession>A0ABX0UHZ1</accession>
<dbReference type="RefSeq" id="WP_167269229.1">
    <property type="nucleotide sequence ID" value="NZ_JAASQJ010000002.1"/>
</dbReference>
<evidence type="ECO:0000313" key="4">
    <source>
        <dbReference type="EMBL" id="NIJ52637.1"/>
    </source>
</evidence>
<sequence>MNILIVLAHPKKESLNAALAYYLAKQLNEKHEVVLQDLYREGFDPILKENELLDINYFSEDIRPYCDALLAADILIVIHPNWWGSPPAMMKGWIDRVIRLNVGYGFNDKGEGEPVKLLKLKHFFVFNTSNTPEEREQNVFHDPLENIWKYCIAGFLGSDHFERRMFNMVVTSTENERSGWLTSSYQLIATSVDAKLSVNR</sequence>
<comment type="similarity">
    <text evidence="1">Belongs to the NAD(P)H dehydrogenase (quinone) family.</text>
</comment>
<dbReference type="EMBL" id="JAASQJ010000002">
    <property type="protein sequence ID" value="NIJ52637.1"/>
    <property type="molecule type" value="Genomic_DNA"/>
</dbReference>
<evidence type="ECO:0000259" key="3">
    <source>
        <dbReference type="Pfam" id="PF02525"/>
    </source>
</evidence>
<evidence type="ECO:0000256" key="2">
    <source>
        <dbReference type="ARBA" id="ARBA00023002"/>
    </source>
</evidence>
<name>A0ABX0UHZ1_9BACT</name>
<comment type="caution">
    <text evidence="4">The sequence shown here is derived from an EMBL/GenBank/DDBJ whole genome shotgun (WGS) entry which is preliminary data.</text>
</comment>
<dbReference type="SUPFAM" id="SSF52218">
    <property type="entry name" value="Flavoproteins"/>
    <property type="match status" value="1"/>
</dbReference>
<evidence type="ECO:0000313" key="5">
    <source>
        <dbReference type="Proteomes" id="UP001179181"/>
    </source>
</evidence>
<dbReference type="PANTHER" id="PTHR10204">
    <property type="entry name" value="NAD P H OXIDOREDUCTASE-RELATED"/>
    <property type="match status" value="1"/>
</dbReference>
<dbReference type="InterPro" id="IPR051545">
    <property type="entry name" value="NAD(P)H_dehydrogenase_qn"/>
</dbReference>
<feature type="domain" description="Flavodoxin-like fold" evidence="3">
    <location>
        <begin position="1"/>
        <end position="162"/>
    </location>
</feature>
<reference evidence="4 5" key="1">
    <citation type="submission" date="2020-03" db="EMBL/GenBank/DDBJ databases">
        <title>Genomic Encyclopedia of Type Strains, Phase IV (KMG-IV): sequencing the most valuable type-strain genomes for metagenomic binning, comparative biology and taxonomic classification.</title>
        <authorList>
            <person name="Goeker M."/>
        </authorList>
    </citation>
    <scope>NUCLEOTIDE SEQUENCE [LARGE SCALE GENOMIC DNA]</scope>
    <source>
        <strain evidence="4 5">DSM 102865</strain>
    </source>
</reference>